<feature type="domain" description="URB1 C-terminal" evidence="2">
    <location>
        <begin position="1519"/>
        <end position="1716"/>
    </location>
</feature>
<name>A0AAV5ALW1_9AGAM</name>
<gene>
    <name evidence="4" type="ORF">Clacol_009940</name>
</gene>
<evidence type="ECO:0000313" key="5">
    <source>
        <dbReference type="Proteomes" id="UP001050691"/>
    </source>
</evidence>
<dbReference type="InterPro" id="IPR039844">
    <property type="entry name" value="URB1"/>
</dbReference>
<feature type="domain" description="URB1 central HEAT repeat" evidence="3">
    <location>
        <begin position="675"/>
        <end position="733"/>
    </location>
</feature>
<dbReference type="InterPro" id="IPR021714">
    <property type="entry name" value="URB1_N"/>
</dbReference>
<dbReference type="Pfam" id="PF26140">
    <property type="entry name" value="HEAT_URB1"/>
    <property type="match status" value="1"/>
</dbReference>
<dbReference type="GO" id="GO:0005730">
    <property type="term" value="C:nucleolus"/>
    <property type="evidence" value="ECO:0007669"/>
    <property type="project" value="TreeGrafter"/>
</dbReference>
<dbReference type="InterPro" id="IPR016024">
    <property type="entry name" value="ARM-type_fold"/>
</dbReference>
<dbReference type="SUPFAM" id="SSF48371">
    <property type="entry name" value="ARM repeat"/>
    <property type="match status" value="1"/>
</dbReference>
<comment type="caution">
    <text evidence="4">The sequence shown here is derived from an EMBL/GenBank/DDBJ whole genome shotgun (WGS) entry which is preliminary data.</text>
</comment>
<proteinExistence type="predicted"/>
<evidence type="ECO:0000259" key="2">
    <source>
        <dbReference type="Pfam" id="PF16201"/>
    </source>
</evidence>
<dbReference type="EMBL" id="BPWL01000011">
    <property type="protein sequence ID" value="GJJ15662.1"/>
    <property type="molecule type" value="Genomic_DNA"/>
</dbReference>
<organism evidence="4 5">
    <name type="scientific">Clathrus columnatus</name>
    <dbReference type="NCBI Taxonomy" id="1419009"/>
    <lineage>
        <taxon>Eukaryota</taxon>
        <taxon>Fungi</taxon>
        <taxon>Dikarya</taxon>
        <taxon>Basidiomycota</taxon>
        <taxon>Agaricomycotina</taxon>
        <taxon>Agaricomycetes</taxon>
        <taxon>Phallomycetidae</taxon>
        <taxon>Phallales</taxon>
        <taxon>Clathraceae</taxon>
        <taxon>Clathrus</taxon>
    </lineage>
</organism>
<sequence length="1921" mass="218995">MVNRPTLDVKNESVKRPRHTTINRKTKFSNVEEVLSTLRAQDAGISLQGLKTLRNQLYFDKDGSILEPQDERLFLARSWLERSPSVEEIFHILEAATNNPNLIQLCFDILASLLDLLSTHSIDHPYGLAILKVLLSQSNLDTLNSNISNGSQNVILSALKLFSAMSDFGGGAEKRAVMDGFTWGQKANIRTAYINFILSFLSKLTPTTIKMAFLEQHKDIFLSIFKGIDQDPHHVIRHVLETSWEGIWNDNKLKRTIKVALFQERTLLHLLKLYDHEEAEGNDQEHAPANVVHHFLLAIMTHPGFGICFRDRGWYAREESDSLTYDKDHQDERSWGNKIYNKILSNILKPLKVNESPRQQELVFKILQACPELISGYWTSINLTLEPRLSSRWITNISILGTIISSPVPIDCFILPNSVHINPAAPPLRSIMANVLPTVLNRTYLTKGLQSTSNLVQLLTGLTLTKCLIKLDTVLSIFKDNSLKLEEDDASGKWLRRAQEVQKEAERRVPDVMVIIGIIQRTQALNNPSATLLSECVLRLLWLYQKLFPRSLLEIKFDTGKLLETVVEPLRAAAPGRRNNILHQLHILRFLTDNDQFSGLNKMGSSHSQLYGILLLHARTENLAMRGIAARLSNKVLSSSILFMHDPAELDLWLQALPRTQRGSNAKTSDGIPLSDETIAILTFLDDCIQRCSKTPYRYLDELHILFRRQDLNDAHFAHLPSPLLVVVLEQLKAKISAKLLNPSDALALITFIRKLGVGLITKLSSLDDARIIQLKLNELVSEAYLVSDSMVIQTAFQREFTLFSNTINFIENPTVIPQPVLTKDRVADYNPVQSTISDIRAFTFTQLTAHENVCHKAYEIIDGLRFTVPPPSSERIKQLLPFELCDIHTSIENSLPEDLTVLSQVFYSNHSWNKSFTRRLAIALNRLKVASPESDLFRTGLLRLIEQIADYGMKSNAMDVKTALQRIFVESDTIRDICYSTTLTQMETRALSDLLNVIADPTEKLNIEAIKPYCIFWENLINDTQDVSICLKAEPWIPYMQPSDLIHSLDLVLRIIDNTNYADGTLNYATESILFALSLQLPNPYVVKQLQSRIGYLLSLSSHLSEKVTSEKLVLAVLEAGLPTGYNGLLGSDPHPSHAKFGNVIEESDKRWHQRTVISEILHLDFLRLLEDIDRYGNSSSTNHELSDFPQLWSKSLLAYAYHPSSCPQLRSLSIYSLKILSRNFVHRTLCATWLVENTRFVGPTSVNPEIIRLLINLKSFRDQEVAEPIELISQTILEWVGQRFADEEITTTTMSNISLLIPILQGNKFKSSVVEQIVKSAIRNHLDIASALQISTLLVRSTDLKPMVINQLLQSIVQHSRLYLISDLDLLTELLYALFLAYPANTCQPSHVIPLLRLYQGTMAIPDIRLFSIFQLYERQTKQSVTSLFNRWTSSRISTPSQNIIKSILTLDSNKVFRTCLSYPKKRSLSDQRPEDTIPNKEYYDPLFIVLMASQFVLETSVISVPDWVQVFRTNIFSVVISALSSKDDDTRRVGMAILGGLQNRLQDTGMIESNQVLYVLNILKNSLQPNEQDVIFRLPNFITIFMAHALRSIFYPSSFLYSIMSRFLLQRPEFDITDVPLLYSLLYSTEDGEWIKHRTWMIRYLTQVMDDGDFADWKILRRRHTWDLIASMWQASKPDERAFRRNILELITNMTANQYAIPSLVLRSQIVCWIEMQLKSEVPTVNELLAWLKILENIVVVMDFDKAEKSLSGTYADSVIRCLTRISNTLGQTDIMEGWDTLRFESIYLISRTLLRISEKGSTQTRSAYILKVAEKISSVLFGLESVLEVPTNASRHDYVWKEGELVVRVPHKVQDLPIAPNLDENGLSSRNVHNCRYWAVSVVFLWRVTMKHAFSRQALWDNLTHRGLPWTGSEERQ</sequence>
<evidence type="ECO:0000259" key="1">
    <source>
        <dbReference type="Pfam" id="PF11707"/>
    </source>
</evidence>
<accession>A0AAV5ALW1</accession>
<dbReference type="GO" id="GO:0000466">
    <property type="term" value="P:maturation of 5.8S rRNA from tricistronic rRNA transcript (SSU-rRNA, 5.8S rRNA, LSU-rRNA)"/>
    <property type="evidence" value="ECO:0007669"/>
    <property type="project" value="TreeGrafter"/>
</dbReference>
<dbReference type="InterPro" id="IPR059018">
    <property type="entry name" value="HEAT_URB1"/>
</dbReference>
<feature type="domain" description="URB1 N-terminal" evidence="1">
    <location>
        <begin position="88"/>
        <end position="396"/>
    </location>
</feature>
<protein>
    <recommendedName>
        <fullName evidence="6">Nucleolar pre-ribosomal-associated protein 1</fullName>
    </recommendedName>
</protein>
<dbReference type="InterPro" id="IPR032436">
    <property type="entry name" value="URB1_C"/>
</dbReference>
<evidence type="ECO:0000313" key="4">
    <source>
        <dbReference type="EMBL" id="GJJ15662.1"/>
    </source>
</evidence>
<reference evidence="4" key="1">
    <citation type="submission" date="2021-10" db="EMBL/GenBank/DDBJ databases">
        <title>De novo Genome Assembly of Clathrus columnatus (Basidiomycota, Fungi) Using Illumina and Nanopore Sequence Data.</title>
        <authorList>
            <person name="Ogiso-Tanaka E."/>
            <person name="Itagaki H."/>
            <person name="Hosoya T."/>
            <person name="Hosaka K."/>
        </authorList>
    </citation>
    <scope>NUCLEOTIDE SEQUENCE</scope>
    <source>
        <strain evidence="4">MO-923</strain>
    </source>
</reference>
<dbReference type="PANTHER" id="PTHR13500:SF0">
    <property type="entry name" value="NUCLEOLAR PRE-RIBOSOMAL-ASSOCIATED PROTEIN 1"/>
    <property type="match status" value="1"/>
</dbReference>
<evidence type="ECO:0000259" key="3">
    <source>
        <dbReference type="Pfam" id="PF26140"/>
    </source>
</evidence>
<evidence type="ECO:0008006" key="6">
    <source>
        <dbReference type="Google" id="ProtNLM"/>
    </source>
</evidence>
<dbReference type="Proteomes" id="UP001050691">
    <property type="component" value="Unassembled WGS sequence"/>
</dbReference>
<keyword evidence="5" id="KW-1185">Reference proteome</keyword>
<dbReference type="Pfam" id="PF16201">
    <property type="entry name" value="NopRA1"/>
    <property type="match status" value="1"/>
</dbReference>
<dbReference type="Pfam" id="PF11707">
    <property type="entry name" value="Npa1"/>
    <property type="match status" value="1"/>
</dbReference>
<dbReference type="GO" id="GO:0000463">
    <property type="term" value="P:maturation of LSU-rRNA from tricistronic rRNA transcript (SSU-rRNA, 5.8S rRNA, LSU-rRNA)"/>
    <property type="evidence" value="ECO:0007669"/>
    <property type="project" value="TreeGrafter"/>
</dbReference>
<dbReference type="PANTHER" id="PTHR13500">
    <property type="entry name" value="NUCLEOLAR PRERIBOSOMAL-ASSOCIATED PROTEIN 1"/>
    <property type="match status" value="1"/>
</dbReference>